<evidence type="ECO:0000256" key="1">
    <source>
        <dbReference type="SAM" id="Phobius"/>
    </source>
</evidence>
<dbReference type="RefSeq" id="WP_344933629.1">
    <property type="nucleotide sequence ID" value="NZ_BAAAZR010000001.1"/>
</dbReference>
<keyword evidence="3" id="KW-1185">Reference proteome</keyword>
<keyword evidence="1" id="KW-0472">Membrane</keyword>
<evidence type="ECO:0000313" key="2">
    <source>
        <dbReference type="EMBL" id="GAA3789285.1"/>
    </source>
</evidence>
<name>A0ABP7HA18_9ACTN</name>
<reference evidence="3" key="1">
    <citation type="journal article" date="2019" name="Int. J. Syst. Evol. Microbiol.">
        <title>The Global Catalogue of Microorganisms (GCM) 10K type strain sequencing project: providing services to taxonomists for standard genome sequencing and annotation.</title>
        <authorList>
            <consortium name="The Broad Institute Genomics Platform"/>
            <consortium name="The Broad Institute Genome Sequencing Center for Infectious Disease"/>
            <person name="Wu L."/>
            <person name="Ma J."/>
        </authorList>
    </citation>
    <scope>NUCLEOTIDE SEQUENCE [LARGE SCALE GENOMIC DNA]</scope>
    <source>
        <strain evidence="3">JCM 16908</strain>
    </source>
</reference>
<keyword evidence="1" id="KW-1133">Transmembrane helix</keyword>
<accession>A0ABP7HA18</accession>
<comment type="caution">
    <text evidence="2">The sequence shown here is derived from an EMBL/GenBank/DDBJ whole genome shotgun (WGS) entry which is preliminary data.</text>
</comment>
<feature type="transmembrane region" description="Helical" evidence="1">
    <location>
        <begin position="98"/>
        <end position="123"/>
    </location>
</feature>
<feature type="transmembrane region" description="Helical" evidence="1">
    <location>
        <begin position="143"/>
        <end position="165"/>
    </location>
</feature>
<dbReference type="Proteomes" id="UP001500888">
    <property type="component" value="Unassembled WGS sequence"/>
</dbReference>
<evidence type="ECO:0000313" key="3">
    <source>
        <dbReference type="Proteomes" id="UP001500888"/>
    </source>
</evidence>
<feature type="transmembrane region" description="Helical" evidence="1">
    <location>
        <begin position="172"/>
        <end position="193"/>
    </location>
</feature>
<gene>
    <name evidence="2" type="ORF">GCM10022226_04960</name>
</gene>
<proteinExistence type="predicted"/>
<organism evidence="2 3">
    <name type="scientific">Sphaerisporangium flaviroseum</name>
    <dbReference type="NCBI Taxonomy" id="509199"/>
    <lineage>
        <taxon>Bacteria</taxon>
        <taxon>Bacillati</taxon>
        <taxon>Actinomycetota</taxon>
        <taxon>Actinomycetes</taxon>
        <taxon>Streptosporangiales</taxon>
        <taxon>Streptosporangiaceae</taxon>
        <taxon>Sphaerisporangium</taxon>
    </lineage>
</organism>
<feature type="transmembrane region" description="Helical" evidence="1">
    <location>
        <begin position="20"/>
        <end position="43"/>
    </location>
</feature>
<feature type="transmembrane region" description="Helical" evidence="1">
    <location>
        <begin position="55"/>
        <end position="77"/>
    </location>
</feature>
<dbReference type="EMBL" id="BAAAZR010000001">
    <property type="protein sequence ID" value="GAA3789285.1"/>
    <property type="molecule type" value="Genomic_DNA"/>
</dbReference>
<protein>
    <submittedName>
        <fullName evidence="2">ABC transporter permease subunit</fullName>
    </submittedName>
</protein>
<keyword evidence="1" id="KW-0812">Transmembrane</keyword>
<sequence length="248" mass="25553">MTGLLRSEWTKIYSVRSTVWALLTAVVVMLGLGAIISGATAGLGDRAALTDPTTVSLAGAPIAAVVVASLGVLLISGEYRTGMIRTTLVAVPRRLRMLAAKTAVFAAVAFAVSLVMSFASFFVGQALLGDKATALGAPGVLRSVAGCALYIAAGGLFGLALGTLVRHTAGGIVAVVLLTLVLPQMTALLPGGWGATVRMYFTTNAGQQLLRPHAEAGQLDPWAGFGVYCAWIAITLLFAAVLLRRRDA</sequence>
<feature type="transmembrane region" description="Helical" evidence="1">
    <location>
        <begin position="222"/>
        <end position="243"/>
    </location>
</feature>
<dbReference type="PANTHER" id="PTHR37305:SF1">
    <property type="entry name" value="MEMBRANE PROTEIN"/>
    <property type="match status" value="1"/>
</dbReference>
<dbReference type="PANTHER" id="PTHR37305">
    <property type="entry name" value="INTEGRAL MEMBRANE PROTEIN-RELATED"/>
    <property type="match status" value="1"/>
</dbReference>